<dbReference type="Pfam" id="PF00487">
    <property type="entry name" value="FA_desaturase"/>
    <property type="match status" value="1"/>
</dbReference>
<dbReference type="PROSITE" id="PS00191">
    <property type="entry name" value="CYTOCHROME_B5_1"/>
    <property type="match status" value="1"/>
</dbReference>
<name>A0A1Y1US87_9TREE</name>
<evidence type="ECO:0000256" key="5">
    <source>
        <dbReference type="ARBA" id="ARBA00022832"/>
    </source>
</evidence>
<keyword evidence="6 15" id="KW-1133">Transmembrane helix</keyword>
<dbReference type="PRINTS" id="PR00075">
    <property type="entry name" value="FACDDSATRASE"/>
</dbReference>
<dbReference type="InterPro" id="IPR005804">
    <property type="entry name" value="FA_desaturase_dom"/>
</dbReference>
<dbReference type="EC" id="1.14.19.1" evidence="12"/>
<comment type="similarity">
    <text evidence="2 12 13">Belongs to the fatty acid desaturase type 1 family.</text>
</comment>
<keyword evidence="12" id="KW-0249">Electron transport</keyword>
<comment type="caution">
    <text evidence="17">The sequence shown here is derived from an EMBL/GenBank/DDBJ whole genome shotgun (WGS) entry which is preliminary data.</text>
</comment>
<dbReference type="PANTHER" id="PTHR11351">
    <property type="entry name" value="ACYL-COA DESATURASE"/>
    <property type="match status" value="1"/>
</dbReference>
<evidence type="ECO:0000256" key="8">
    <source>
        <dbReference type="ARBA" id="ARBA00023004"/>
    </source>
</evidence>
<evidence type="ECO:0000256" key="2">
    <source>
        <dbReference type="ARBA" id="ARBA00009295"/>
    </source>
</evidence>
<comment type="catalytic activity">
    <reaction evidence="12">
        <text>octadecanoyl-CoA + 2 Fe(II)-[cytochrome b5] + O2 + 2 H(+) = (9Z)-octadecenoyl-CoA + 2 Fe(III)-[cytochrome b5] + 2 H2O</text>
        <dbReference type="Rhea" id="RHEA:19721"/>
        <dbReference type="Rhea" id="RHEA-COMP:10438"/>
        <dbReference type="Rhea" id="RHEA-COMP:10439"/>
        <dbReference type="ChEBI" id="CHEBI:15377"/>
        <dbReference type="ChEBI" id="CHEBI:15378"/>
        <dbReference type="ChEBI" id="CHEBI:15379"/>
        <dbReference type="ChEBI" id="CHEBI:29033"/>
        <dbReference type="ChEBI" id="CHEBI:29034"/>
        <dbReference type="ChEBI" id="CHEBI:57387"/>
        <dbReference type="ChEBI" id="CHEBI:57394"/>
        <dbReference type="EC" id="1.14.19.1"/>
    </reaction>
</comment>
<comment type="subcellular location">
    <subcellularLocation>
        <location evidence="1">Membrane</location>
        <topology evidence="1">Multi-pass membrane protein</topology>
    </subcellularLocation>
</comment>
<keyword evidence="4 13" id="KW-0812">Transmembrane</keyword>
<evidence type="ECO:0000256" key="7">
    <source>
        <dbReference type="ARBA" id="ARBA00023002"/>
    </source>
</evidence>
<feature type="transmembrane region" description="Helical" evidence="15">
    <location>
        <begin position="174"/>
        <end position="194"/>
    </location>
</feature>
<dbReference type="Gene3D" id="3.10.120.10">
    <property type="entry name" value="Cytochrome b5-like heme/steroid binding domain"/>
    <property type="match status" value="1"/>
</dbReference>
<evidence type="ECO:0000256" key="6">
    <source>
        <dbReference type="ARBA" id="ARBA00022989"/>
    </source>
</evidence>
<organism evidence="17 18">
    <name type="scientific">Kockovaella imperatae</name>
    <dbReference type="NCBI Taxonomy" id="4999"/>
    <lineage>
        <taxon>Eukaryota</taxon>
        <taxon>Fungi</taxon>
        <taxon>Dikarya</taxon>
        <taxon>Basidiomycota</taxon>
        <taxon>Agaricomycotina</taxon>
        <taxon>Tremellomycetes</taxon>
        <taxon>Tremellales</taxon>
        <taxon>Cuniculitremaceae</taxon>
        <taxon>Kockovaella</taxon>
    </lineage>
</organism>
<dbReference type="CDD" id="cd03505">
    <property type="entry name" value="Delta9-FADS-like"/>
    <property type="match status" value="1"/>
</dbReference>
<dbReference type="GO" id="GO:0006636">
    <property type="term" value="P:unsaturated fatty acid biosynthetic process"/>
    <property type="evidence" value="ECO:0007669"/>
    <property type="project" value="UniProtKB-UniRule"/>
</dbReference>
<feature type="domain" description="Fatty acid desaturase" evidence="16">
    <location>
        <begin position="62"/>
        <end position="261"/>
    </location>
</feature>
<gene>
    <name evidence="17" type="ORF">BD324DRAFT_647794</name>
</gene>
<evidence type="ECO:0000256" key="10">
    <source>
        <dbReference type="ARBA" id="ARBA00023136"/>
    </source>
</evidence>
<evidence type="ECO:0000313" key="18">
    <source>
        <dbReference type="Proteomes" id="UP000193218"/>
    </source>
</evidence>
<evidence type="ECO:0000256" key="12">
    <source>
        <dbReference type="PIRNR" id="PIRNR000345"/>
    </source>
</evidence>
<keyword evidence="5 12" id="KW-0276">Fatty acid metabolism</keyword>
<evidence type="ECO:0000256" key="11">
    <source>
        <dbReference type="ARBA" id="ARBA00023160"/>
    </source>
</evidence>
<dbReference type="InterPro" id="IPR036400">
    <property type="entry name" value="Cyt_B5-like_heme/steroid_sf"/>
</dbReference>
<evidence type="ECO:0000256" key="13">
    <source>
        <dbReference type="RuleBase" id="RU000581"/>
    </source>
</evidence>
<dbReference type="InterPro" id="IPR009160">
    <property type="entry name" value="Acyl-CoA_deSatase_haem/ster-bd"/>
</dbReference>
<feature type="transmembrane region" description="Helical" evidence="15">
    <location>
        <begin position="60"/>
        <end position="78"/>
    </location>
</feature>
<dbReference type="GeneID" id="33559526"/>
<keyword evidence="10 15" id="KW-0472">Membrane</keyword>
<dbReference type="GO" id="GO:0004768">
    <property type="term" value="F:stearoyl-CoA 9-desaturase activity"/>
    <property type="evidence" value="ECO:0007669"/>
    <property type="project" value="UniProtKB-UniRule"/>
</dbReference>
<dbReference type="GO" id="GO:0005506">
    <property type="term" value="F:iron ion binding"/>
    <property type="evidence" value="ECO:0007669"/>
    <property type="project" value="TreeGrafter"/>
</dbReference>
<dbReference type="PANTHER" id="PTHR11351:SF31">
    <property type="entry name" value="DESATURASE 1, ISOFORM A-RELATED"/>
    <property type="match status" value="1"/>
</dbReference>
<comment type="function">
    <text evidence="12">Stearoyl-CoA desaturase that utilizes O(2) and electrons from reduced cytochrome b5 to introduce the first double bond into saturated fatty acyl-CoA substrates.</text>
</comment>
<proteinExistence type="inferred from homology"/>
<keyword evidence="8 12" id="KW-0408">Iron</keyword>
<protein>
    <recommendedName>
        <fullName evidence="12">Acyl-CoA desaturase</fullName>
        <ecNumber evidence="12">1.14.19.1</ecNumber>
    </recommendedName>
</protein>
<dbReference type="EMBL" id="NBSH01000001">
    <property type="protein sequence ID" value="ORX40890.1"/>
    <property type="molecule type" value="Genomic_DNA"/>
</dbReference>
<sequence length="479" mass="53711">MASQNATVTSSSAASSAARDKQKTKIWWSNGIFFIFMHAFALYGVLYLSPLKDLDRRTAILAIMSWQIPCFGITLGYHRLWSHHAYEATLPLRIVLAALGSMGFQGSIKWWVLRHRLHHRFTDSPIHDPYAATKGLFYSHCGWIFLKPSYPRLRLIERDDLDSDPVVRFQHKHFLPIAILMGIAVPWAVAYLGWGDGWGGLVWGAIVARLGVWHSTFCINSLAHWSGFQQFTEDVSARGNLILALITSGEGNHNYHHAFPQDFRNGPHSGDWDPTKWIIWLLHNFTPLVPKIYRTPDSAIASAKARVLMAHADRLYATVPQEEREKPIEELPVWSRAEVKKRHGELVVRHVQEGDGTVESIRWRRLLLIVDGCIVDAGRFLPDHPGGKQLLLAHAVTTLPASHFDSLESSLSSPTSPAMSDSGDSFPFTDSGYTSGDHDDNDKLILRDATKAFFGGMNNHTGAAKAQMRSLRVARLADE</sequence>
<reference evidence="17 18" key="1">
    <citation type="submission" date="2017-03" db="EMBL/GenBank/DDBJ databases">
        <title>Widespread Adenine N6-methylation of Active Genes in Fungi.</title>
        <authorList>
            <consortium name="DOE Joint Genome Institute"/>
            <person name="Mondo S.J."/>
            <person name="Dannebaum R.O."/>
            <person name="Kuo R.C."/>
            <person name="Louie K.B."/>
            <person name="Bewick A.J."/>
            <person name="Labutti K."/>
            <person name="Haridas S."/>
            <person name="Kuo A."/>
            <person name="Salamov A."/>
            <person name="Ahrendt S.R."/>
            <person name="Lau R."/>
            <person name="Bowen B.P."/>
            <person name="Lipzen A."/>
            <person name="Sullivan W."/>
            <person name="Andreopoulos W.B."/>
            <person name="Clum A."/>
            <person name="Lindquist E."/>
            <person name="Daum C."/>
            <person name="Northen T.R."/>
            <person name="Ramamoorthy G."/>
            <person name="Schmitz R.J."/>
            <person name="Gryganskyi A."/>
            <person name="Culley D."/>
            <person name="Magnuson J."/>
            <person name="James T.Y."/>
            <person name="O'Malley M.A."/>
            <person name="Stajich J.E."/>
            <person name="Spatafora J.W."/>
            <person name="Visel A."/>
            <person name="Grigoriev I.V."/>
        </authorList>
    </citation>
    <scope>NUCLEOTIDE SEQUENCE [LARGE SCALE GENOMIC DNA]</scope>
    <source>
        <strain evidence="17 18">NRRL Y-17943</strain>
    </source>
</reference>
<evidence type="ECO:0000256" key="9">
    <source>
        <dbReference type="ARBA" id="ARBA00023098"/>
    </source>
</evidence>
<keyword evidence="12" id="KW-0813">Transport</keyword>
<comment type="domain">
    <text evidence="13">The histidine box domains are involved in binding the catalytic metal ions.</text>
</comment>
<evidence type="ECO:0000256" key="14">
    <source>
        <dbReference type="SAM" id="MobiDB-lite"/>
    </source>
</evidence>
<evidence type="ECO:0000256" key="3">
    <source>
        <dbReference type="ARBA" id="ARBA00022516"/>
    </source>
</evidence>
<evidence type="ECO:0000256" key="15">
    <source>
        <dbReference type="SAM" id="Phobius"/>
    </source>
</evidence>
<keyword evidence="12" id="KW-0479">Metal-binding</keyword>
<keyword evidence="18" id="KW-1185">Reference proteome</keyword>
<keyword evidence="7 12" id="KW-0560">Oxidoreductase</keyword>
<comment type="cofactor">
    <cofactor evidence="12">
        <name>Fe(2+)</name>
        <dbReference type="ChEBI" id="CHEBI:29033"/>
    </cofactor>
    <text evidence="12">Expected to bind 2 Fe(2+) ions per subunit.</text>
</comment>
<evidence type="ECO:0000313" key="17">
    <source>
        <dbReference type="EMBL" id="ORX40890.1"/>
    </source>
</evidence>
<evidence type="ECO:0000256" key="1">
    <source>
        <dbReference type="ARBA" id="ARBA00004141"/>
    </source>
</evidence>
<dbReference type="OrthoDB" id="10260134at2759"/>
<dbReference type="STRING" id="4999.A0A1Y1US87"/>
<dbReference type="PIRSF" id="PIRSF000345">
    <property type="entry name" value="OLE1"/>
    <property type="match status" value="1"/>
</dbReference>
<dbReference type="GO" id="GO:0020037">
    <property type="term" value="F:heme binding"/>
    <property type="evidence" value="ECO:0007669"/>
    <property type="project" value="InterPro"/>
</dbReference>
<dbReference type="AlphaFoldDB" id="A0A1Y1US87"/>
<accession>A0A1Y1US87</accession>
<evidence type="ECO:0000256" key="4">
    <source>
        <dbReference type="ARBA" id="ARBA00022692"/>
    </source>
</evidence>
<dbReference type="GO" id="GO:0005789">
    <property type="term" value="C:endoplasmic reticulum membrane"/>
    <property type="evidence" value="ECO:0007669"/>
    <property type="project" value="TreeGrafter"/>
</dbReference>
<dbReference type="InterPro" id="IPR018506">
    <property type="entry name" value="Cyt_B5_heme-BS"/>
</dbReference>
<keyword evidence="12" id="KW-0349">Heme</keyword>
<dbReference type="Proteomes" id="UP000193218">
    <property type="component" value="Unassembled WGS sequence"/>
</dbReference>
<feature type="transmembrane region" description="Helical" evidence="15">
    <location>
        <begin position="26"/>
        <end position="48"/>
    </location>
</feature>
<dbReference type="RefSeq" id="XP_021874569.1">
    <property type="nucleotide sequence ID" value="XM_022017717.1"/>
</dbReference>
<keyword evidence="3 12" id="KW-0444">Lipid biosynthesis</keyword>
<feature type="region of interest" description="Disordered" evidence="14">
    <location>
        <begin position="406"/>
        <end position="434"/>
    </location>
</feature>
<keyword evidence="9 12" id="KW-0443">Lipid metabolism</keyword>
<evidence type="ECO:0000259" key="16">
    <source>
        <dbReference type="Pfam" id="PF00487"/>
    </source>
</evidence>
<dbReference type="InterPro" id="IPR015876">
    <property type="entry name" value="Acyl-CoA_DS"/>
</dbReference>
<feature type="compositionally biased region" description="Low complexity" evidence="14">
    <location>
        <begin position="406"/>
        <end position="422"/>
    </location>
</feature>
<keyword evidence="11 12" id="KW-0275">Fatty acid biosynthesis</keyword>
<dbReference type="InParanoid" id="A0A1Y1US87"/>